<evidence type="ECO:0000256" key="1">
    <source>
        <dbReference type="ARBA" id="ARBA00008721"/>
    </source>
</evidence>
<evidence type="ECO:0000256" key="2">
    <source>
        <dbReference type="ARBA" id="ARBA00022670"/>
    </source>
</evidence>
<keyword evidence="8" id="KW-1015">Disulfide bond</keyword>
<dbReference type="EMBL" id="BAAAYR010000004">
    <property type="protein sequence ID" value="GAA3573355.1"/>
    <property type="molecule type" value="Genomic_DNA"/>
</dbReference>
<evidence type="ECO:0000256" key="7">
    <source>
        <dbReference type="ARBA" id="ARBA00023049"/>
    </source>
</evidence>
<evidence type="ECO:0000259" key="10">
    <source>
        <dbReference type="Pfam" id="PF05572"/>
    </source>
</evidence>
<keyword evidence="12" id="KW-1185">Reference proteome</keyword>
<evidence type="ECO:0000313" key="11">
    <source>
        <dbReference type="EMBL" id="GAA3573355.1"/>
    </source>
</evidence>
<organism evidence="11 12">
    <name type="scientific">Microlunatus spumicola</name>
    <dbReference type="NCBI Taxonomy" id="81499"/>
    <lineage>
        <taxon>Bacteria</taxon>
        <taxon>Bacillati</taxon>
        <taxon>Actinomycetota</taxon>
        <taxon>Actinomycetes</taxon>
        <taxon>Propionibacteriales</taxon>
        <taxon>Propionibacteriaceae</taxon>
        <taxon>Microlunatus</taxon>
    </lineage>
</organism>
<evidence type="ECO:0000256" key="9">
    <source>
        <dbReference type="SAM" id="SignalP"/>
    </source>
</evidence>
<dbReference type="SUPFAM" id="SSF55486">
    <property type="entry name" value="Metalloproteases ('zincins'), catalytic domain"/>
    <property type="match status" value="1"/>
</dbReference>
<feature type="chain" id="PRO_5046534558" evidence="9">
    <location>
        <begin position="36"/>
        <end position="341"/>
    </location>
</feature>
<reference evidence="12" key="1">
    <citation type="journal article" date="2019" name="Int. J. Syst. Evol. Microbiol.">
        <title>The Global Catalogue of Microorganisms (GCM) 10K type strain sequencing project: providing services to taxonomists for standard genome sequencing and annotation.</title>
        <authorList>
            <consortium name="The Broad Institute Genomics Platform"/>
            <consortium name="The Broad Institute Genome Sequencing Center for Infectious Disease"/>
            <person name="Wu L."/>
            <person name="Ma J."/>
        </authorList>
    </citation>
    <scope>NUCLEOTIDE SEQUENCE [LARGE SCALE GENOMIC DNA]</scope>
    <source>
        <strain evidence="12">JCM 16540</strain>
    </source>
</reference>
<keyword evidence="2" id="KW-0645">Protease</keyword>
<dbReference type="CDD" id="cd04275">
    <property type="entry name" value="ZnMc_pappalysin_like"/>
    <property type="match status" value="1"/>
</dbReference>
<accession>A0ABP6XXE3</accession>
<dbReference type="RefSeq" id="WP_204909997.1">
    <property type="nucleotide sequence ID" value="NZ_BAAAYR010000004.1"/>
</dbReference>
<keyword evidence="3" id="KW-0479">Metal-binding</keyword>
<evidence type="ECO:0000256" key="3">
    <source>
        <dbReference type="ARBA" id="ARBA00022723"/>
    </source>
</evidence>
<keyword evidence="5" id="KW-0378">Hydrolase</keyword>
<feature type="domain" description="Peptidase M43 pregnancy-associated plasma-A" evidence="10">
    <location>
        <begin position="223"/>
        <end position="330"/>
    </location>
</feature>
<dbReference type="InterPro" id="IPR008754">
    <property type="entry name" value="Peptidase_M43"/>
</dbReference>
<evidence type="ECO:0000256" key="4">
    <source>
        <dbReference type="ARBA" id="ARBA00022729"/>
    </source>
</evidence>
<evidence type="ECO:0000313" key="12">
    <source>
        <dbReference type="Proteomes" id="UP001500767"/>
    </source>
</evidence>
<comment type="similarity">
    <text evidence="1">Belongs to the peptidase M43B family.</text>
</comment>
<dbReference type="PANTHER" id="PTHR47466">
    <property type="match status" value="1"/>
</dbReference>
<keyword evidence="7 11" id="KW-0482">Metalloprotease</keyword>
<dbReference type="GO" id="GO:0008237">
    <property type="term" value="F:metallopeptidase activity"/>
    <property type="evidence" value="ECO:0007669"/>
    <property type="project" value="UniProtKB-KW"/>
</dbReference>
<evidence type="ECO:0000256" key="5">
    <source>
        <dbReference type="ARBA" id="ARBA00022801"/>
    </source>
</evidence>
<name>A0ABP6XXE3_9ACTN</name>
<evidence type="ECO:0000256" key="6">
    <source>
        <dbReference type="ARBA" id="ARBA00022833"/>
    </source>
</evidence>
<gene>
    <name evidence="11" type="ORF">GCM10022197_32690</name>
</gene>
<proteinExistence type="inferred from homology"/>
<dbReference type="Pfam" id="PF05572">
    <property type="entry name" value="Peptidase_M43"/>
    <property type="match status" value="1"/>
</dbReference>
<dbReference type="InterPro" id="IPR024079">
    <property type="entry name" value="MetalloPept_cat_dom_sf"/>
</dbReference>
<protein>
    <submittedName>
        <fullName evidence="11">Zinc metalloprotease</fullName>
    </submittedName>
</protein>
<keyword evidence="4 9" id="KW-0732">Signal</keyword>
<dbReference type="Proteomes" id="UP001500767">
    <property type="component" value="Unassembled WGS sequence"/>
</dbReference>
<dbReference type="PANTHER" id="PTHR47466:SF1">
    <property type="entry name" value="METALLOPROTEASE MEP1 (AFU_ORTHOLOGUE AFUA_1G07730)-RELATED"/>
    <property type="match status" value="1"/>
</dbReference>
<evidence type="ECO:0000256" key="8">
    <source>
        <dbReference type="ARBA" id="ARBA00023157"/>
    </source>
</evidence>
<comment type="caution">
    <text evidence="11">The sequence shown here is derived from an EMBL/GenBank/DDBJ whole genome shotgun (WGS) entry which is preliminary data.</text>
</comment>
<sequence>MNPHPLIRSWRAARVATACLALAAAALTVSGSASSPTVTSTTGAADARAATVVAPCLSASPNQRVRADSGLDGVDPNDVTPAQTEAAEAALQARARRHGLVAGRASLPKTKIDVYVHVITDDAGKGGVSRSRIKKQVSVLNKAYAGKTSSRSTKTPFSFRLKAVDKTASSDWYDWGNPELDPTDDQDAKTALHRGGFDDLNLYVTSLSDGLLGYSSFPFDTTLPLDGVVVLNASLPGGSAKGYSKGDSATHEVGHWLGLFHTFENGCTSPGDKVDDTPYQADGDNVFSCSTKLDTCRAKGKDPVHNFMSYGDDACLNRFSKGQVARMVSVWRNYRASGSAG</sequence>
<keyword evidence="6" id="KW-0862">Zinc</keyword>
<feature type="signal peptide" evidence="9">
    <location>
        <begin position="1"/>
        <end position="35"/>
    </location>
</feature>
<dbReference type="Gene3D" id="3.40.390.10">
    <property type="entry name" value="Collagenase (Catalytic Domain)"/>
    <property type="match status" value="1"/>
</dbReference>